<reference evidence="4 5" key="1">
    <citation type="journal article" date="2014" name="Nat. Commun.">
        <title>Molecular traces of alternative social organization in a termite genome.</title>
        <authorList>
            <person name="Terrapon N."/>
            <person name="Li C."/>
            <person name="Robertson H.M."/>
            <person name="Ji L."/>
            <person name="Meng X."/>
            <person name="Booth W."/>
            <person name="Chen Z."/>
            <person name="Childers C.P."/>
            <person name="Glastad K.M."/>
            <person name="Gokhale K."/>
            <person name="Gowin J."/>
            <person name="Gronenberg W."/>
            <person name="Hermansen R.A."/>
            <person name="Hu H."/>
            <person name="Hunt B.G."/>
            <person name="Huylmans A.K."/>
            <person name="Khalil S.M."/>
            <person name="Mitchell R.D."/>
            <person name="Munoz-Torres M.C."/>
            <person name="Mustard J.A."/>
            <person name="Pan H."/>
            <person name="Reese J.T."/>
            <person name="Scharf M.E."/>
            <person name="Sun F."/>
            <person name="Vogel H."/>
            <person name="Xiao J."/>
            <person name="Yang W."/>
            <person name="Yang Z."/>
            <person name="Yang Z."/>
            <person name="Zhou J."/>
            <person name="Zhu J."/>
            <person name="Brent C.S."/>
            <person name="Elsik C.G."/>
            <person name="Goodisman M.A."/>
            <person name="Liberles D.A."/>
            <person name="Roe R.M."/>
            <person name="Vargo E.L."/>
            <person name="Vilcinskas A."/>
            <person name="Wang J."/>
            <person name="Bornberg-Bauer E."/>
            <person name="Korb J."/>
            <person name="Zhang G."/>
            <person name="Liebig J."/>
        </authorList>
    </citation>
    <scope>NUCLEOTIDE SEQUENCE [LARGE SCALE GENOMIC DNA]</scope>
    <source>
        <tissue evidence="4">Whole organism</tissue>
    </source>
</reference>
<feature type="domain" description="BESS" evidence="3">
    <location>
        <begin position="125"/>
        <end position="164"/>
    </location>
</feature>
<evidence type="ECO:0000313" key="4">
    <source>
        <dbReference type="EMBL" id="KDR23786.1"/>
    </source>
</evidence>
<dbReference type="GO" id="GO:0003677">
    <property type="term" value="F:DNA binding"/>
    <property type="evidence" value="ECO:0007669"/>
    <property type="project" value="InterPro"/>
</dbReference>
<sequence length="195" mass="21766">MLFLRSVITPRPTEGNVEDPDFSNIFATGAQFQEEADAYESDSESAQASSCERNETFDNRNSRGMLSKKLQNSFTDVAGPINATFSPRSKKRKGQPTTTSANFEKELLDIESKKLSLLRGKFGKDDEDMNFFKSLMPHVKQLPFINKLNFRSQVQNILVHELSTIESNQHPQATPCQRSPSSASSSPFMLSPAVP</sequence>
<dbReference type="GO" id="GO:0005634">
    <property type="term" value="C:nucleus"/>
    <property type="evidence" value="ECO:0007669"/>
    <property type="project" value="UniProtKB-SubCell"/>
</dbReference>
<dbReference type="InParanoid" id="A0A067RIU7"/>
<feature type="compositionally biased region" description="Acidic residues" evidence="2">
    <location>
        <begin position="34"/>
        <end position="43"/>
    </location>
</feature>
<comment type="subcellular location">
    <subcellularLocation>
        <location evidence="1">Nucleus</location>
    </subcellularLocation>
</comment>
<dbReference type="PROSITE" id="PS51031">
    <property type="entry name" value="BESS"/>
    <property type="match status" value="1"/>
</dbReference>
<keyword evidence="5" id="KW-1185">Reference proteome</keyword>
<evidence type="ECO:0000259" key="3">
    <source>
        <dbReference type="PROSITE" id="PS51031"/>
    </source>
</evidence>
<keyword evidence="1" id="KW-0539">Nucleus</keyword>
<feature type="compositionally biased region" description="Polar residues" evidence="2">
    <location>
        <begin position="168"/>
        <end position="178"/>
    </location>
</feature>
<dbReference type="InterPro" id="IPR004210">
    <property type="entry name" value="BESS_motif"/>
</dbReference>
<protein>
    <recommendedName>
        <fullName evidence="3">BESS domain-containing protein</fullName>
    </recommendedName>
</protein>
<dbReference type="EMBL" id="KK852444">
    <property type="protein sequence ID" value="KDR23786.1"/>
    <property type="molecule type" value="Genomic_DNA"/>
</dbReference>
<organism evidence="4 5">
    <name type="scientific">Zootermopsis nevadensis</name>
    <name type="common">Dampwood termite</name>
    <dbReference type="NCBI Taxonomy" id="136037"/>
    <lineage>
        <taxon>Eukaryota</taxon>
        <taxon>Metazoa</taxon>
        <taxon>Ecdysozoa</taxon>
        <taxon>Arthropoda</taxon>
        <taxon>Hexapoda</taxon>
        <taxon>Insecta</taxon>
        <taxon>Pterygota</taxon>
        <taxon>Neoptera</taxon>
        <taxon>Polyneoptera</taxon>
        <taxon>Dictyoptera</taxon>
        <taxon>Blattodea</taxon>
        <taxon>Blattoidea</taxon>
        <taxon>Termitoidae</taxon>
        <taxon>Termopsidae</taxon>
        <taxon>Zootermopsis</taxon>
    </lineage>
</organism>
<dbReference type="AlphaFoldDB" id="A0A067RIU7"/>
<dbReference type="OMA" id="QASSCER"/>
<feature type="compositionally biased region" description="Low complexity" evidence="2">
    <location>
        <begin position="179"/>
        <end position="195"/>
    </location>
</feature>
<accession>A0A067RIU7</accession>
<dbReference type="FunCoup" id="A0A067RIU7">
    <property type="interactions" value="42"/>
</dbReference>
<feature type="region of interest" description="Disordered" evidence="2">
    <location>
        <begin position="81"/>
        <end position="101"/>
    </location>
</feature>
<feature type="compositionally biased region" description="Basic and acidic residues" evidence="2">
    <location>
        <begin position="52"/>
        <end position="61"/>
    </location>
</feature>
<evidence type="ECO:0000256" key="2">
    <source>
        <dbReference type="SAM" id="MobiDB-lite"/>
    </source>
</evidence>
<feature type="region of interest" description="Disordered" evidence="2">
    <location>
        <begin position="1"/>
        <end position="62"/>
    </location>
</feature>
<proteinExistence type="predicted"/>
<dbReference type="eggNOG" id="ENOG502T8ZH">
    <property type="taxonomic scope" value="Eukaryota"/>
</dbReference>
<feature type="region of interest" description="Disordered" evidence="2">
    <location>
        <begin position="168"/>
        <end position="195"/>
    </location>
</feature>
<name>A0A067RIU7_ZOONE</name>
<dbReference type="Proteomes" id="UP000027135">
    <property type="component" value="Unassembled WGS sequence"/>
</dbReference>
<evidence type="ECO:0000313" key="5">
    <source>
        <dbReference type="Proteomes" id="UP000027135"/>
    </source>
</evidence>
<evidence type="ECO:0000256" key="1">
    <source>
        <dbReference type="PROSITE-ProRule" id="PRU00371"/>
    </source>
</evidence>
<dbReference type="Pfam" id="PF02944">
    <property type="entry name" value="BESS"/>
    <property type="match status" value="1"/>
</dbReference>
<gene>
    <name evidence="4" type="ORF">L798_11361</name>
</gene>